<dbReference type="PANTHER" id="PTHR33110">
    <property type="entry name" value="F-BOX/KELCH-REPEAT PROTEIN-RELATED"/>
    <property type="match status" value="1"/>
</dbReference>
<protein>
    <recommendedName>
        <fullName evidence="5">DUF295 domain-containing protein</fullName>
    </recommendedName>
</protein>
<dbReference type="Gramene" id="TVU12411">
    <property type="protein sequence ID" value="TVU12411"/>
    <property type="gene ID" value="EJB05_46055"/>
</dbReference>
<feature type="non-terminal residue" evidence="3">
    <location>
        <position position="1"/>
    </location>
</feature>
<evidence type="ECO:0000259" key="2">
    <source>
        <dbReference type="Pfam" id="PF03478"/>
    </source>
</evidence>
<dbReference type="Proteomes" id="UP000324897">
    <property type="component" value="Chromosome 3"/>
</dbReference>
<evidence type="ECO:0000259" key="1">
    <source>
        <dbReference type="Pfam" id="PF00646"/>
    </source>
</evidence>
<dbReference type="Pfam" id="PF00646">
    <property type="entry name" value="F-box"/>
    <property type="match status" value="1"/>
</dbReference>
<evidence type="ECO:0000313" key="4">
    <source>
        <dbReference type="Proteomes" id="UP000324897"/>
    </source>
</evidence>
<accession>A0A5J9TP44</accession>
<dbReference type="SUPFAM" id="SSF81383">
    <property type="entry name" value="F-box domain"/>
    <property type="match status" value="1"/>
</dbReference>
<dbReference type="InterPro" id="IPR036047">
    <property type="entry name" value="F-box-like_dom_sf"/>
</dbReference>
<evidence type="ECO:0008006" key="5">
    <source>
        <dbReference type="Google" id="ProtNLM"/>
    </source>
</evidence>
<feature type="domain" description="F-box" evidence="1">
    <location>
        <begin position="10"/>
        <end position="43"/>
    </location>
</feature>
<gene>
    <name evidence="3" type="ORF">EJB05_46055</name>
</gene>
<feature type="domain" description="KIB1-4 beta-propeller" evidence="2">
    <location>
        <begin position="67"/>
        <end position="367"/>
    </location>
</feature>
<evidence type="ECO:0000313" key="3">
    <source>
        <dbReference type="EMBL" id="TVU12411.1"/>
    </source>
</evidence>
<dbReference type="EMBL" id="RWGY01000039">
    <property type="protein sequence ID" value="TVU12411.1"/>
    <property type="molecule type" value="Genomic_DNA"/>
</dbReference>
<dbReference type="Pfam" id="PF03478">
    <property type="entry name" value="Beta-prop_KIB1-4"/>
    <property type="match status" value="1"/>
</dbReference>
<reference evidence="3 4" key="1">
    <citation type="journal article" date="2019" name="Sci. Rep.">
        <title>A high-quality genome of Eragrostis curvula grass provides insights into Poaceae evolution and supports new strategies to enhance forage quality.</title>
        <authorList>
            <person name="Carballo J."/>
            <person name="Santos B.A.C.M."/>
            <person name="Zappacosta D."/>
            <person name="Garbus I."/>
            <person name="Selva J.P."/>
            <person name="Gallo C.A."/>
            <person name="Diaz A."/>
            <person name="Albertini E."/>
            <person name="Caccamo M."/>
            <person name="Echenique V."/>
        </authorList>
    </citation>
    <scope>NUCLEOTIDE SEQUENCE [LARGE SCALE GENOMIC DNA]</scope>
    <source>
        <strain evidence="4">cv. Victoria</strain>
        <tissue evidence="3">Leaf</tissue>
    </source>
</reference>
<sequence length="406" mass="45655">MAAARRRSPWPDLQPELLGLVLQRLPSVADRVRLRAVCRQWRRNALLEGPLLPPRLPWLALLDGTFLGISDGETHCVPLPDADADGDYFCHGSVGDDWLFFHNRTSGRRLVINPFSTADMYLPKLVTGWWREQPWSFVFFKMVLLSSSSSKGLSRNSVSAVLITDCNDDSVISICRPPSANAFRAPRREYSSIFDIAFHDGNLYALSRTKLFLLELVDSLGTGKPRVASMEPVIDYIDDDPETALRSFSKRQYTCAYWSYPVESRGRLLHVRRLVGVSPTTLSGDDHREVMERTRTFAFEVFEADLARACWRKVNDLGGGQALFVGPSSRSLPAFECGAREDCIYFICDYDRASRHADPFRDSGVFDMRDGTITPLLPPETAAVVRPTRGVVSKARPAWFFPAQAL</sequence>
<organism evidence="3 4">
    <name type="scientific">Eragrostis curvula</name>
    <name type="common">weeping love grass</name>
    <dbReference type="NCBI Taxonomy" id="38414"/>
    <lineage>
        <taxon>Eukaryota</taxon>
        <taxon>Viridiplantae</taxon>
        <taxon>Streptophyta</taxon>
        <taxon>Embryophyta</taxon>
        <taxon>Tracheophyta</taxon>
        <taxon>Spermatophyta</taxon>
        <taxon>Magnoliopsida</taxon>
        <taxon>Liliopsida</taxon>
        <taxon>Poales</taxon>
        <taxon>Poaceae</taxon>
        <taxon>PACMAD clade</taxon>
        <taxon>Chloridoideae</taxon>
        <taxon>Eragrostideae</taxon>
        <taxon>Eragrostidinae</taxon>
        <taxon>Eragrostis</taxon>
    </lineage>
</organism>
<dbReference type="InterPro" id="IPR005174">
    <property type="entry name" value="KIB1-4_b-propeller"/>
</dbReference>
<dbReference type="Gene3D" id="1.20.1280.50">
    <property type="match status" value="1"/>
</dbReference>
<dbReference type="AlphaFoldDB" id="A0A5J9TP44"/>
<name>A0A5J9TP44_9POAL</name>
<dbReference type="OrthoDB" id="677441at2759"/>
<comment type="caution">
    <text evidence="3">The sequence shown here is derived from an EMBL/GenBank/DDBJ whole genome shotgun (WGS) entry which is preliminary data.</text>
</comment>
<keyword evidence="4" id="KW-1185">Reference proteome</keyword>
<dbReference type="InterPro" id="IPR001810">
    <property type="entry name" value="F-box_dom"/>
</dbReference>
<proteinExistence type="predicted"/>
<dbReference type="PANTHER" id="PTHR33110:SF36">
    <property type="entry name" value="OS06G0148600 PROTEIN"/>
    <property type="match status" value="1"/>
</dbReference>